<dbReference type="Gene3D" id="3.40.50.2020">
    <property type="match status" value="2"/>
</dbReference>
<evidence type="ECO:0000256" key="2">
    <source>
        <dbReference type="RuleBase" id="RU004324"/>
    </source>
</evidence>
<feature type="domain" description="Ribose-phosphate pyrophosphokinase N-terminal" evidence="4">
    <location>
        <begin position="5"/>
        <end position="115"/>
    </location>
</feature>
<dbReference type="RefSeq" id="WP_004419104.1">
    <property type="nucleotide sequence ID" value="NZ_CP091957.1"/>
</dbReference>
<dbReference type="NCBIfam" id="NF005537">
    <property type="entry name" value="PRK07199.1"/>
    <property type="match status" value="1"/>
</dbReference>
<dbReference type="EC" id="2.7.6.1" evidence="5"/>
<dbReference type="FunFam" id="3.40.50.2020:FF:000014">
    <property type="entry name" value="Ribose-phosphate pyrophosphokinase 1"/>
    <property type="match status" value="1"/>
</dbReference>
<evidence type="ECO:0000313" key="5">
    <source>
        <dbReference type="EMBL" id="UOG56176.1"/>
    </source>
</evidence>
<accession>A0AAE9K8Q7</accession>
<comment type="similarity">
    <text evidence="2">Belongs to the ribose-phosphate pyrophosphokinase family.</text>
</comment>
<dbReference type="GO" id="GO:0004749">
    <property type="term" value="F:ribose phosphate diphosphokinase activity"/>
    <property type="evidence" value="ECO:0007669"/>
    <property type="project" value="UniProtKB-EC"/>
</dbReference>
<dbReference type="GO" id="GO:0002189">
    <property type="term" value="C:ribose phosphate diphosphokinase complex"/>
    <property type="evidence" value="ECO:0007669"/>
    <property type="project" value="TreeGrafter"/>
</dbReference>
<dbReference type="GO" id="GO:0000287">
    <property type="term" value="F:magnesium ion binding"/>
    <property type="evidence" value="ECO:0007669"/>
    <property type="project" value="InterPro"/>
</dbReference>
<dbReference type="GO" id="GO:0005737">
    <property type="term" value="C:cytoplasm"/>
    <property type="evidence" value="ECO:0007669"/>
    <property type="project" value="TreeGrafter"/>
</dbReference>
<feature type="domain" description="Phosphoribosyltransferase" evidence="3">
    <location>
        <begin position="135"/>
        <end position="247"/>
    </location>
</feature>
<dbReference type="InterPro" id="IPR029099">
    <property type="entry name" value="Pribosyltran_N"/>
</dbReference>
<keyword evidence="1 2" id="KW-0545">Nucleotide biosynthesis</keyword>
<dbReference type="AlphaFoldDB" id="A0AAE9K8Q7"/>
<protein>
    <submittedName>
        <fullName evidence="5">Ribose-phosphate diphosphokinase</fullName>
        <ecNumber evidence="5">2.7.6.1</ecNumber>
    </submittedName>
</protein>
<keyword evidence="5" id="KW-0808">Transferase</keyword>
<reference evidence="5" key="1">
    <citation type="submission" date="2022-02" db="EMBL/GenBank/DDBJ databases">
        <title>The genetically variable rfb locus in Leptospira is a mobile cassette and a molecular signature of serovar identity.</title>
        <authorList>
            <person name="Nieves C."/>
            <person name="Vincent A.T."/>
            <person name="Zarantonelli L."/>
            <person name="Picardeau M."/>
            <person name="Veyrier F.J."/>
            <person name="Buschiazzo A."/>
        </authorList>
    </citation>
    <scope>NUCLEOTIDE SEQUENCE</scope>
    <source>
        <strain evidence="5">IP1512017</strain>
    </source>
</reference>
<dbReference type="CDD" id="cd06223">
    <property type="entry name" value="PRTases_typeI"/>
    <property type="match status" value="1"/>
</dbReference>
<proteinExistence type="inferred from homology"/>
<dbReference type="GO" id="GO:0006015">
    <property type="term" value="P:5-phosphoribose 1-diphosphate biosynthetic process"/>
    <property type="evidence" value="ECO:0007669"/>
    <property type="project" value="TreeGrafter"/>
</dbReference>
<dbReference type="Pfam" id="PF00156">
    <property type="entry name" value="Pribosyltran"/>
    <property type="match status" value="1"/>
</dbReference>
<dbReference type="Pfam" id="PF13793">
    <property type="entry name" value="Pribosyltran_N"/>
    <property type="match status" value="1"/>
</dbReference>
<dbReference type="Proteomes" id="UP000829829">
    <property type="component" value="Chromosome 1"/>
</dbReference>
<evidence type="ECO:0000259" key="4">
    <source>
        <dbReference type="Pfam" id="PF13793"/>
    </source>
</evidence>
<evidence type="ECO:0000259" key="3">
    <source>
        <dbReference type="Pfam" id="PF00156"/>
    </source>
</evidence>
<evidence type="ECO:0000313" key="6">
    <source>
        <dbReference type="Proteomes" id="UP000829829"/>
    </source>
</evidence>
<dbReference type="EMBL" id="CP091957">
    <property type="protein sequence ID" value="UOG56176.1"/>
    <property type="molecule type" value="Genomic_DNA"/>
</dbReference>
<dbReference type="NCBIfam" id="TIGR01251">
    <property type="entry name" value="ribP_PPkin"/>
    <property type="match status" value="1"/>
</dbReference>
<dbReference type="SUPFAM" id="SSF53271">
    <property type="entry name" value="PRTase-like"/>
    <property type="match status" value="2"/>
</dbReference>
<sequence length="291" mass="32950">MNKILFHFPENPSLAKSISQFSGIRIGNAEFGRFPDGESKLRILEDLSGSEVYILCSLDHPDSKIVTLIFFCETARSLGAIKIHLIAPYLCYMRQDKIFRSGEGINAKIFATLISRYIDSILTIDPHLHRIHNLEEIFNVPSKVLHSTKLFAEYIQNNVSNPILIGPDSESDQWVREVADIYDFPFTVLEKNRKGDREVNISMPKIEKFLNHTPVLIDDIISTGKTLIQTILHLKKMQMSPSVCICVHGIFADNSFQELMENGVLAMITTNSIEHHSNAIDLGKLIADHKF</sequence>
<name>A0AAE9K8Q7_9LEPT</name>
<dbReference type="GO" id="GO:0006164">
    <property type="term" value="P:purine nucleotide biosynthetic process"/>
    <property type="evidence" value="ECO:0007669"/>
    <property type="project" value="TreeGrafter"/>
</dbReference>
<dbReference type="PANTHER" id="PTHR10210:SF41">
    <property type="entry name" value="RIBOSE-PHOSPHATE PYROPHOSPHOKINASE 1, CHLOROPLASTIC"/>
    <property type="match status" value="1"/>
</dbReference>
<evidence type="ECO:0000256" key="1">
    <source>
        <dbReference type="ARBA" id="ARBA00022727"/>
    </source>
</evidence>
<dbReference type="PANTHER" id="PTHR10210">
    <property type="entry name" value="RIBOSE-PHOSPHATE DIPHOSPHOKINASE FAMILY MEMBER"/>
    <property type="match status" value="1"/>
</dbReference>
<organism evidence="5 6">
    <name type="scientific">Leptospira noguchii</name>
    <dbReference type="NCBI Taxonomy" id="28182"/>
    <lineage>
        <taxon>Bacteria</taxon>
        <taxon>Pseudomonadati</taxon>
        <taxon>Spirochaetota</taxon>
        <taxon>Spirochaetia</taxon>
        <taxon>Leptospirales</taxon>
        <taxon>Leptospiraceae</taxon>
        <taxon>Leptospira</taxon>
    </lineage>
</organism>
<dbReference type="SMART" id="SM01400">
    <property type="entry name" value="Pribosyltran_N"/>
    <property type="match status" value="1"/>
</dbReference>
<gene>
    <name evidence="5" type="ORF">MAL03_15250</name>
</gene>
<dbReference type="InterPro" id="IPR029057">
    <property type="entry name" value="PRTase-like"/>
</dbReference>
<dbReference type="InterPro" id="IPR000836">
    <property type="entry name" value="PRTase_dom"/>
</dbReference>
<dbReference type="InterPro" id="IPR005946">
    <property type="entry name" value="Rib-P_diPkinase"/>
</dbReference>